<reference evidence="9 10" key="1">
    <citation type="submission" date="2016-03" db="EMBL/GenBank/DDBJ databases">
        <title>The draft genome sequence of Fonsecaea nubica causative agent of cutaneous subcutaneous infection in human host.</title>
        <authorList>
            <person name="Costa F."/>
            <person name="Sybren D.H."/>
            <person name="Raittz R.T."/>
            <person name="Weiss V.A."/>
            <person name="Leao A.C."/>
            <person name="Gomes R."/>
            <person name="De Souza E.M."/>
            <person name="Pedrosa F.O."/>
            <person name="Steffens M.B."/>
            <person name="Bombassaro A."/>
            <person name="Tadra-Sfeir M.Z."/>
            <person name="Moreno L.F."/>
            <person name="Najafzadeh M.J."/>
            <person name="Felipe M.S."/>
            <person name="Teixeira M."/>
            <person name="Sun J."/>
            <person name="Xi L."/>
            <person name="Castro M.A."/>
            <person name="Vicente V.A."/>
        </authorList>
    </citation>
    <scope>NUCLEOTIDE SEQUENCE [LARGE SCALE GENOMIC DNA]</scope>
    <source>
        <strain evidence="9 10">CBS 269.64</strain>
    </source>
</reference>
<protein>
    <recommendedName>
        <fullName evidence="11">Cohesin loading factor</fullName>
    </recommendedName>
</protein>
<evidence type="ECO:0000256" key="5">
    <source>
        <dbReference type="ARBA" id="ARBA00022829"/>
    </source>
</evidence>
<dbReference type="GO" id="GO:0007064">
    <property type="term" value="P:mitotic sister chromatid cohesion"/>
    <property type="evidence" value="ECO:0007669"/>
    <property type="project" value="InterPro"/>
</dbReference>
<keyword evidence="10" id="KW-1185">Reference proteome</keyword>
<dbReference type="EMBL" id="LVCJ01000013">
    <property type="protein sequence ID" value="OAL37771.1"/>
    <property type="molecule type" value="Genomic_DNA"/>
</dbReference>
<evidence type="ECO:0000256" key="1">
    <source>
        <dbReference type="ARBA" id="ARBA00004123"/>
    </source>
</evidence>
<feature type="compositionally biased region" description="Polar residues" evidence="8">
    <location>
        <begin position="78"/>
        <end position="95"/>
    </location>
</feature>
<dbReference type="GeneID" id="34586371"/>
<proteinExistence type="inferred from homology"/>
<feature type="compositionally biased region" description="Polar residues" evidence="8">
    <location>
        <begin position="173"/>
        <end position="186"/>
    </location>
</feature>
<comment type="similarity">
    <text evidence="2">Belongs to the SCC4/mau-2 family.</text>
</comment>
<dbReference type="Proteomes" id="UP000185904">
    <property type="component" value="Unassembled WGS sequence"/>
</dbReference>
<evidence type="ECO:0000256" key="4">
    <source>
        <dbReference type="ARBA" id="ARBA00022776"/>
    </source>
</evidence>
<feature type="compositionally biased region" description="Low complexity" evidence="8">
    <location>
        <begin position="209"/>
        <end position="220"/>
    </location>
</feature>
<evidence type="ECO:0000313" key="9">
    <source>
        <dbReference type="EMBL" id="OAL37771.1"/>
    </source>
</evidence>
<comment type="caution">
    <text evidence="9">The sequence shown here is derived from an EMBL/GenBank/DDBJ whole genome shotgun (WGS) entry which is preliminary data.</text>
</comment>
<feature type="compositionally biased region" description="Polar residues" evidence="8">
    <location>
        <begin position="251"/>
        <end position="269"/>
    </location>
</feature>
<keyword evidence="4" id="KW-0498">Mitosis</keyword>
<feature type="compositionally biased region" description="Polar residues" evidence="8">
    <location>
        <begin position="141"/>
        <end position="157"/>
    </location>
</feature>
<dbReference type="OrthoDB" id="5565328at2759"/>
<feature type="compositionally biased region" description="Polar residues" evidence="8">
    <location>
        <begin position="7"/>
        <end position="16"/>
    </location>
</feature>
<dbReference type="AlphaFoldDB" id="A0A178D975"/>
<dbReference type="PANTHER" id="PTHR21394">
    <property type="entry name" value="MAU2 CHROMATID COHESION FACTOR HOMOLOG"/>
    <property type="match status" value="1"/>
</dbReference>
<evidence type="ECO:0000256" key="2">
    <source>
        <dbReference type="ARBA" id="ARBA00008585"/>
    </source>
</evidence>
<feature type="region of interest" description="Disordered" evidence="8">
    <location>
        <begin position="1"/>
        <end position="102"/>
    </location>
</feature>
<feature type="region of interest" description="Disordered" evidence="8">
    <location>
        <begin position="119"/>
        <end position="298"/>
    </location>
</feature>
<gene>
    <name evidence="9" type="ORF">AYO20_02948</name>
</gene>
<evidence type="ECO:0000256" key="3">
    <source>
        <dbReference type="ARBA" id="ARBA00022618"/>
    </source>
</evidence>
<accession>A0A178D975</accession>
<dbReference type="InterPro" id="IPR019440">
    <property type="entry name" value="MAU2"/>
</dbReference>
<organism evidence="9 10">
    <name type="scientific">Fonsecaea nubica</name>
    <dbReference type="NCBI Taxonomy" id="856822"/>
    <lineage>
        <taxon>Eukaryota</taxon>
        <taxon>Fungi</taxon>
        <taxon>Dikarya</taxon>
        <taxon>Ascomycota</taxon>
        <taxon>Pezizomycotina</taxon>
        <taxon>Eurotiomycetes</taxon>
        <taxon>Chaetothyriomycetidae</taxon>
        <taxon>Chaetothyriales</taxon>
        <taxon>Herpotrichiellaceae</taxon>
        <taxon>Fonsecaea</taxon>
    </lineage>
</organism>
<comment type="subcellular location">
    <subcellularLocation>
        <location evidence="1">Nucleus</location>
    </subcellularLocation>
</comment>
<dbReference type="GO" id="GO:0005634">
    <property type="term" value="C:nucleus"/>
    <property type="evidence" value="ECO:0007669"/>
    <property type="project" value="UniProtKB-SubCell"/>
</dbReference>
<evidence type="ECO:0000313" key="10">
    <source>
        <dbReference type="Proteomes" id="UP000185904"/>
    </source>
</evidence>
<keyword evidence="7" id="KW-0131">Cell cycle</keyword>
<evidence type="ECO:0000256" key="6">
    <source>
        <dbReference type="ARBA" id="ARBA00023242"/>
    </source>
</evidence>
<evidence type="ECO:0000256" key="8">
    <source>
        <dbReference type="SAM" id="MobiDB-lite"/>
    </source>
</evidence>
<keyword evidence="5" id="KW-0159">Chromosome partition</keyword>
<keyword evidence="3" id="KW-0132">Cell division</keyword>
<evidence type="ECO:0008006" key="11">
    <source>
        <dbReference type="Google" id="ProtNLM"/>
    </source>
</evidence>
<dbReference type="Pfam" id="PF10345">
    <property type="entry name" value="Cohesin_load"/>
    <property type="match status" value="1"/>
</dbReference>
<keyword evidence="6" id="KW-0539">Nucleus</keyword>
<feature type="compositionally biased region" description="Low complexity" evidence="8">
    <location>
        <begin position="64"/>
        <end position="73"/>
    </location>
</feature>
<dbReference type="GO" id="GO:0007059">
    <property type="term" value="P:chromosome segregation"/>
    <property type="evidence" value="ECO:0007669"/>
    <property type="project" value="UniProtKB-KW"/>
</dbReference>
<dbReference type="GO" id="GO:0051301">
    <property type="term" value="P:cell division"/>
    <property type="evidence" value="ECO:0007669"/>
    <property type="project" value="UniProtKB-KW"/>
</dbReference>
<name>A0A178D975_9EURO</name>
<sequence length="944" mass="104262">MDPNFHYVNNSSNHNLGQGYFYDTNNNLAQSPYHLNPLSQRPQHPQHPHYSGHSQQPQHHRPHQSQAHPQAQHYYLSSHPQTLAQNHPPNYQSRAYPQPYQPPLQQLQQPIYQQPVQLHPQPQNQLDPGTIEIPMPRSPYQPATVQSQRGHQPSQLDSGIIEILPPRRPIHSSPPQAQYGQQTPRAGQQARPQVPKPVTAYQNTPKSSQRPQPAAQLPQQHLGKDSRSAVSDIQHPTPVTPSYSKKEERQGASTSSSNTPKTPRQNQSRVLKAVEINATSRQPVVKSPGQRDLPIENDELEPDYPSLLCVLADDYLEAARKLPAPTEEYYTLIATTLGCLESVLANFKVPPLREAQVSLRYAQILYAETENYDTAETILAKAIELCERHKFIDLKYEMQLLLSKVLYESKPKAALRDIQRMIDDIEAYSHTVWLYIFRFQHAMFSLASSAPGEIHGAVVQLQKIRRLAHTNSDDAVFAFAAALEALLHLSGSSQEAVTASQTALAQAQSSQLNTDVQGIPQLAILMKFSDLACSVRGANISQIAEKLAAMLDALRRSVSDPNWREDGLIYVPVGTKAVAGMQLHGNGNLIKKNGKYHIPFSWLGKKETMALGNLFSAASSAYKNGSDGGKAEKYVDSGLSVLKALGMPSLRAGYRESKRQLISRRLAEAEFSLLLVFLQCSKGLWQAATHTLDKVHGISQELGNAFPVNMKYCLLYLRGAVLQGTGDLAGALQVYQSLFDIDTQNKSPSGGSRCSNQISNSYHAESDITCQFSILAMMNSTLIIRNPAHPQNKRLSSLIKDLDTAVQKCGNPYIKSHYALVEAILSTNQTAKKNSLGRSMAESKAIGNAQTTALILIYMQDQMYKGSTDDQALKCARAASNQTGRWGQPMWLHVAIALEAQALDFQGRVVEAKEKMAAAEVGWQMLPNGIKGIADDGTAGPPEE</sequence>
<dbReference type="RefSeq" id="XP_022502783.1">
    <property type="nucleotide sequence ID" value="XM_022641252.1"/>
</dbReference>
<evidence type="ECO:0000256" key="7">
    <source>
        <dbReference type="ARBA" id="ARBA00023306"/>
    </source>
</evidence>